<dbReference type="Gene3D" id="3.90.1150.10">
    <property type="entry name" value="Aspartate Aminotransferase, domain 1"/>
    <property type="match status" value="1"/>
</dbReference>
<sequence>MVSVAAFACVKCKREEDKNCTQVLFQEAKIIGHPGSGFFAENNYVRLGLVTREHDFDMLIPCLEQLISQEDENG</sequence>
<dbReference type="Proteomes" id="UP000187609">
    <property type="component" value="Unassembled WGS sequence"/>
</dbReference>
<dbReference type="STRING" id="49451.A0A1J6KYT2"/>
<dbReference type="InterPro" id="IPR015424">
    <property type="entry name" value="PyrdxlP-dep_Trfase"/>
</dbReference>
<name>A0A1J6KYT2_NICAT</name>
<keyword evidence="3" id="KW-1185">Reference proteome</keyword>
<comment type="caution">
    <text evidence="2">The sequence shown here is derived from an EMBL/GenBank/DDBJ whole genome shotgun (WGS) entry which is preliminary data.</text>
</comment>
<proteinExistence type="predicted"/>
<dbReference type="Gramene" id="OIT27819">
    <property type="protein sequence ID" value="OIT27819"/>
    <property type="gene ID" value="A4A49_65055"/>
</dbReference>
<evidence type="ECO:0000313" key="3">
    <source>
        <dbReference type="Proteomes" id="UP000187609"/>
    </source>
</evidence>
<dbReference type="InterPro" id="IPR006948">
    <property type="entry name" value="Alliinase_C"/>
</dbReference>
<dbReference type="InterPro" id="IPR015422">
    <property type="entry name" value="PyrdxlP-dep_Trfase_small"/>
</dbReference>
<accession>A0A1J6KYT2</accession>
<protein>
    <recommendedName>
        <fullName evidence="1">Alliinase C-terminal domain-containing protein</fullName>
    </recommendedName>
</protein>
<dbReference type="SMR" id="A0A1J6KYT2"/>
<reference evidence="2" key="1">
    <citation type="submission" date="2016-11" db="EMBL/GenBank/DDBJ databases">
        <title>The genome of Nicotiana attenuata.</title>
        <authorList>
            <person name="Xu S."/>
            <person name="Brockmoeller T."/>
            <person name="Gaquerel E."/>
            <person name="Navarro A."/>
            <person name="Kuhl H."/>
            <person name="Gase K."/>
            <person name="Ling Z."/>
            <person name="Zhou W."/>
            <person name="Kreitzer C."/>
            <person name="Stanke M."/>
            <person name="Tang H."/>
            <person name="Lyons E."/>
            <person name="Pandey P."/>
            <person name="Pandey S.P."/>
            <person name="Timmermann B."/>
            <person name="Baldwin I.T."/>
        </authorList>
    </citation>
    <scope>NUCLEOTIDE SEQUENCE [LARGE SCALE GENOMIC DNA]</scope>
    <source>
        <strain evidence="2">UT</strain>
    </source>
</reference>
<dbReference type="Pfam" id="PF04864">
    <property type="entry name" value="Alliinase_C"/>
    <property type="match status" value="1"/>
</dbReference>
<feature type="non-terminal residue" evidence="2">
    <location>
        <position position="74"/>
    </location>
</feature>
<evidence type="ECO:0000313" key="2">
    <source>
        <dbReference type="EMBL" id="OIT27819.1"/>
    </source>
</evidence>
<organism evidence="2 3">
    <name type="scientific">Nicotiana attenuata</name>
    <name type="common">Coyote tobacco</name>
    <dbReference type="NCBI Taxonomy" id="49451"/>
    <lineage>
        <taxon>Eukaryota</taxon>
        <taxon>Viridiplantae</taxon>
        <taxon>Streptophyta</taxon>
        <taxon>Embryophyta</taxon>
        <taxon>Tracheophyta</taxon>
        <taxon>Spermatophyta</taxon>
        <taxon>Magnoliopsida</taxon>
        <taxon>eudicotyledons</taxon>
        <taxon>Gunneridae</taxon>
        <taxon>Pentapetalae</taxon>
        <taxon>asterids</taxon>
        <taxon>lamiids</taxon>
        <taxon>Solanales</taxon>
        <taxon>Solanaceae</taxon>
        <taxon>Nicotianoideae</taxon>
        <taxon>Nicotianeae</taxon>
        <taxon>Nicotiana</taxon>
    </lineage>
</organism>
<dbReference type="GO" id="GO:0016846">
    <property type="term" value="F:carbon-sulfur lyase activity"/>
    <property type="evidence" value="ECO:0007669"/>
    <property type="project" value="InterPro"/>
</dbReference>
<dbReference type="EMBL" id="MJEQ01002266">
    <property type="protein sequence ID" value="OIT27819.1"/>
    <property type="molecule type" value="Genomic_DNA"/>
</dbReference>
<gene>
    <name evidence="2" type="ORF">A4A49_65055</name>
</gene>
<evidence type="ECO:0000259" key="1">
    <source>
        <dbReference type="Pfam" id="PF04864"/>
    </source>
</evidence>
<feature type="domain" description="Alliinase C-terminal" evidence="1">
    <location>
        <begin position="5"/>
        <end position="66"/>
    </location>
</feature>
<dbReference type="SUPFAM" id="SSF53383">
    <property type="entry name" value="PLP-dependent transferases"/>
    <property type="match status" value="1"/>
</dbReference>
<dbReference type="AlphaFoldDB" id="A0A1J6KYT2"/>